<feature type="transmembrane region" description="Helical" evidence="2">
    <location>
        <begin position="12"/>
        <end position="31"/>
    </location>
</feature>
<dbReference type="OrthoDB" id="27934at2759"/>
<sequence length="825" mass="94763">MIKERMKIQAMFFLNIIRIIFIIHFFTLIHGTEFKFDHDQEFDQFEKLYREKKYEKLYRELKECEFKDSRCAQILGEMYFIGLHVDQDIITAISYWKLSSDYGNSEGQFCMGMVYTLFPFLDSLECITNSHVGAKHSKITLDNFLENDNPIPCDFYPYSKDDAPKFLKKYKSLIINYSFNDQDYEKDANVIGKVSKSIQLSNLYLYFSSLSGHTGAQLALGFRYEHGLGVPRSCEAAISNYIETAKTSVSFKKQGFSEKEQLIRLSIPDWEPMKKLFNPTENRNREDLAINLAESGSITIQLALAKRYLLGVDGFKQDTTKAYKYLRKIADKAKSMVGVVLDIPSTLIYGEAIGLLGYMHALGLGTSPDLKTASEYFSISAFIYNDPGGHNGMGYVYFHGCEGFERNFRLAFHHFNESAFHLFADAQYNLASLYLTGLGTPQSYSDAISWYTRAYEQGHLPSAYALSQLNLNGLGINRDCNTALGFLREIIQRSNWTNNLISITNKFSRSKSKDEKNQMILSTMKLAITGYAPSISNLASLLDQNLRSNKHFEWVSSIIGIPLPDFSFKPNRVEYWFKLLSAKVIPKILLKFFPDLENINLDTYNIGNENDEKGIENINKWYLPQMFLEFSIYNENVDSIIRYGDYSYYGKGVELRYKLSPKLLENSSNSNWIRPLELEIVSMESPNYLAAFDLYKIVSNSIITSRWMISPISEASFNLAFMAQFGIGIVQDLHLAEKYYKKMVETGSINRISNGIGDLLIYFTKIHRSLNLTINSLNKISYQDLKANGNFFLILKLGHLLLFLLILKLLVYIYTKWTKTRENSS</sequence>
<feature type="transmembrane region" description="Helical" evidence="2">
    <location>
        <begin position="791"/>
        <end position="814"/>
    </location>
</feature>
<name>A0A0S4TIM3_CRYHO</name>
<dbReference type="EMBL" id="LN877952">
    <property type="protein sequence ID" value="CUV06743.1"/>
    <property type="molecule type" value="Genomic_DNA"/>
</dbReference>
<dbReference type="PANTHER" id="PTHR11102">
    <property type="entry name" value="SEL-1-LIKE PROTEIN"/>
    <property type="match status" value="1"/>
</dbReference>
<dbReference type="VEuPathDB" id="CryptoDB:ChTU502y2012_415g0075"/>
<dbReference type="PANTHER" id="PTHR11102:SF147">
    <property type="entry name" value="SEL1L ADAPTOR SUBUNIT OF ERAD E3 UBIQUITIN LIGASE"/>
    <property type="match status" value="1"/>
</dbReference>
<organism evidence="3">
    <name type="scientific">Cryptosporidium hominis</name>
    <dbReference type="NCBI Taxonomy" id="237895"/>
    <lineage>
        <taxon>Eukaryota</taxon>
        <taxon>Sar</taxon>
        <taxon>Alveolata</taxon>
        <taxon>Apicomplexa</taxon>
        <taxon>Conoidasida</taxon>
        <taxon>Coccidia</taxon>
        <taxon>Eucoccidiorida</taxon>
        <taxon>Eimeriorina</taxon>
        <taxon>Cryptosporidiidae</taxon>
        <taxon>Cryptosporidium</taxon>
    </lineage>
</organism>
<keyword evidence="2" id="KW-0472">Membrane</keyword>
<dbReference type="GO" id="GO:0036503">
    <property type="term" value="P:ERAD pathway"/>
    <property type="evidence" value="ECO:0007669"/>
    <property type="project" value="TreeGrafter"/>
</dbReference>
<dbReference type="EMBL" id="JTAI01000007">
    <property type="protein sequence ID" value="PPS97830.1"/>
    <property type="molecule type" value="Genomic_DNA"/>
</dbReference>
<dbReference type="Proteomes" id="UP000199752">
    <property type="component" value="Chromosome 6"/>
</dbReference>
<dbReference type="VEuPathDB" id="CryptoDB:CHUDEA6_3170"/>
<dbReference type="SUPFAM" id="SSF81901">
    <property type="entry name" value="HCP-like"/>
    <property type="match status" value="3"/>
</dbReference>
<dbReference type="Gene3D" id="1.25.40.10">
    <property type="entry name" value="Tetratricopeptide repeat domain"/>
    <property type="match status" value="3"/>
</dbReference>
<dbReference type="InterPro" id="IPR011990">
    <property type="entry name" value="TPR-like_helical_dom_sf"/>
</dbReference>
<comment type="similarity">
    <text evidence="1">Belongs to the sel-1 family.</text>
</comment>
<reference evidence="3" key="2">
    <citation type="submission" date="2015-08" db="EMBL/GenBank/DDBJ databases">
        <authorList>
            <person name="Babu N.S."/>
            <person name="Beckwith C.J."/>
            <person name="Beseler K.G."/>
            <person name="Brison A."/>
            <person name="Carone J.V."/>
            <person name="Caskin T.P."/>
            <person name="Diamond M."/>
            <person name="Durham M.E."/>
            <person name="Foxe J.M."/>
            <person name="Go M."/>
            <person name="Henderson B.A."/>
            <person name="Jones I.B."/>
            <person name="McGettigan J.A."/>
            <person name="Micheletti S.J."/>
            <person name="Nasrallah M.E."/>
            <person name="Ortiz D."/>
            <person name="Piller C.R."/>
            <person name="Privatt S.R."/>
            <person name="Schneider S.L."/>
            <person name="Sharp S."/>
            <person name="Smith T.C."/>
            <person name="Stanton J.D."/>
            <person name="Ullery H.E."/>
            <person name="Wilson R.J."/>
            <person name="Serrano M.G."/>
            <person name="Buck G."/>
            <person name="Lee V."/>
            <person name="Wang Y."/>
            <person name="Carvalho R."/>
            <person name="Voegtly L."/>
            <person name="Shi R."/>
            <person name="Duckworth R."/>
            <person name="Johnson A."/>
            <person name="Loviza R."/>
            <person name="Walstead R."/>
            <person name="Shah Z."/>
            <person name="Kiflezghi M."/>
            <person name="Wade K."/>
            <person name="Ball S.L."/>
            <person name="Bradley K.W."/>
            <person name="Asai D.J."/>
            <person name="Bowman C.A."/>
            <person name="Russell D.A."/>
            <person name="Pope W.H."/>
            <person name="Jacobs-Sera D."/>
            <person name="Hendrix R.W."/>
            <person name="Hatfull G.F."/>
        </authorList>
    </citation>
    <scope>NUCLEOTIDE SEQUENCE [LARGE SCALE GENOMIC DNA]</scope>
</reference>
<reference evidence="4 5" key="3">
    <citation type="submission" date="2017-10" db="EMBL/GenBank/DDBJ databases">
        <title>Consistent, comparative and evidence-based genome annotation and re-annotation for the closely-related species, Cryptosporidium parvum, C. hominis and C. tyzzeri.</title>
        <authorList>
            <person name="Baptista R.P."/>
            <person name="Li Y."/>
            <person name="Sateriale A."/>
            <person name="Striepen B."/>
            <person name="Kissinger J.C."/>
        </authorList>
    </citation>
    <scope>NUCLEOTIDE SEQUENCE [LARGE SCALE GENOMIC DNA]</scope>
    <source>
        <strain evidence="4">30976</strain>
    </source>
</reference>
<gene>
    <name evidence="3" type="ORF">CHUDEA6_3170</name>
    <name evidence="4" type="ORF">GY17_00000329</name>
</gene>
<dbReference type="VEuPathDB" id="CryptoDB:GY17_00000329"/>
<protein>
    <submittedName>
        <fullName evidence="4">Sel1-like repeat containing protein</fullName>
    </submittedName>
</protein>
<evidence type="ECO:0000256" key="1">
    <source>
        <dbReference type="ARBA" id="ARBA00038101"/>
    </source>
</evidence>
<accession>A0A0S4TIM3</accession>
<dbReference type="AlphaFoldDB" id="A0A0S4TIM3"/>
<dbReference type="Pfam" id="PF08238">
    <property type="entry name" value="Sel1"/>
    <property type="match status" value="8"/>
</dbReference>
<reference evidence="4 5" key="1">
    <citation type="submission" date="2014-11" db="EMBL/GenBank/DDBJ databases">
        <title>Comparative genomic analysis of Cryptosporidium hominis reveals occurrence of genetic recombination in virulent subtypes.</title>
        <authorList>
            <person name="Guo Y."/>
            <person name="Tang K."/>
            <person name="Frace M."/>
            <person name="Li N."/>
            <person name="Roellig D.M."/>
            <person name="Sammons S."/>
            <person name="Knipe K."/>
            <person name="Rowe L."/>
            <person name="Feng Y."/>
            <person name="Xiao L."/>
        </authorList>
    </citation>
    <scope>NUCLEOTIDE SEQUENCE [LARGE SCALE GENOMIC DNA]</scope>
    <source>
        <strain evidence="4">30976</strain>
    </source>
</reference>
<dbReference type="GO" id="GO:0005789">
    <property type="term" value="C:endoplasmic reticulum membrane"/>
    <property type="evidence" value="ECO:0007669"/>
    <property type="project" value="TreeGrafter"/>
</dbReference>
<keyword evidence="2" id="KW-0812">Transmembrane</keyword>
<dbReference type="VEuPathDB" id="CryptoDB:Chro.60367"/>
<dbReference type="InterPro" id="IPR050767">
    <property type="entry name" value="Sel1_AlgK"/>
</dbReference>
<evidence type="ECO:0000313" key="4">
    <source>
        <dbReference type="EMBL" id="PPS97830.1"/>
    </source>
</evidence>
<dbReference type="SMART" id="SM00671">
    <property type="entry name" value="SEL1"/>
    <property type="match status" value="9"/>
</dbReference>
<keyword evidence="5" id="KW-1185">Reference proteome</keyword>
<evidence type="ECO:0000313" key="5">
    <source>
        <dbReference type="Proteomes" id="UP001429100"/>
    </source>
</evidence>
<dbReference type="Proteomes" id="UP001429100">
    <property type="component" value="Unassembled WGS sequence"/>
</dbReference>
<evidence type="ECO:0000256" key="2">
    <source>
        <dbReference type="SAM" id="Phobius"/>
    </source>
</evidence>
<proteinExistence type="inferred from homology"/>
<evidence type="ECO:0000313" key="3">
    <source>
        <dbReference type="EMBL" id="CUV06743.1"/>
    </source>
</evidence>
<keyword evidence="2" id="KW-1133">Transmembrane helix</keyword>
<dbReference type="InterPro" id="IPR006597">
    <property type="entry name" value="Sel1-like"/>
</dbReference>